<comment type="caution">
    <text evidence="1">The sequence shown here is derived from an EMBL/GenBank/DDBJ whole genome shotgun (WGS) entry which is preliminary data.</text>
</comment>
<gene>
    <name evidence="1" type="ORF">RPERSI_LOCUS24100</name>
</gene>
<protein>
    <submittedName>
        <fullName evidence="1">21827_t:CDS:1</fullName>
    </submittedName>
</protein>
<dbReference type="EMBL" id="CAJVQC010076703">
    <property type="protein sequence ID" value="CAG8814910.1"/>
    <property type="molecule type" value="Genomic_DNA"/>
</dbReference>
<feature type="non-terminal residue" evidence="1">
    <location>
        <position position="301"/>
    </location>
</feature>
<evidence type="ECO:0000313" key="1">
    <source>
        <dbReference type="EMBL" id="CAG8814910.1"/>
    </source>
</evidence>
<proteinExistence type="predicted"/>
<organism evidence="1 2">
    <name type="scientific">Racocetra persica</name>
    <dbReference type="NCBI Taxonomy" id="160502"/>
    <lineage>
        <taxon>Eukaryota</taxon>
        <taxon>Fungi</taxon>
        <taxon>Fungi incertae sedis</taxon>
        <taxon>Mucoromycota</taxon>
        <taxon>Glomeromycotina</taxon>
        <taxon>Glomeromycetes</taxon>
        <taxon>Diversisporales</taxon>
        <taxon>Gigasporaceae</taxon>
        <taxon>Racocetra</taxon>
    </lineage>
</organism>
<accession>A0ACA9RWW3</accession>
<reference evidence="1" key="1">
    <citation type="submission" date="2021-06" db="EMBL/GenBank/DDBJ databases">
        <authorList>
            <person name="Kallberg Y."/>
            <person name="Tangrot J."/>
            <person name="Rosling A."/>
        </authorList>
    </citation>
    <scope>NUCLEOTIDE SEQUENCE</scope>
    <source>
        <strain evidence="1">MA461A</strain>
    </source>
</reference>
<keyword evidence="2" id="KW-1185">Reference proteome</keyword>
<name>A0ACA9RWW3_9GLOM</name>
<dbReference type="Proteomes" id="UP000789920">
    <property type="component" value="Unassembled WGS sequence"/>
</dbReference>
<evidence type="ECO:0000313" key="2">
    <source>
        <dbReference type="Proteomes" id="UP000789920"/>
    </source>
</evidence>
<sequence>MTTDLNSFTSSDSTDDAYELNIRARSLFQMDNAEFGGFHIRTCIIAGIGFFTDAYDLFVINLVSTMLSYVDLFHNGTLSANIEMGLKMSAACGTLLGQLAFGWSADRLGRKKVYGLELSIMIIATIGSAMSSTSFAITTWGSLIFWRFILGIGIGGDYPVSAIIASEFATVNKRGAMVSAVFAMQGFGILAAAIVSVTTLAAYKDLIYKDQMYIDRVWRIVLAFGAIPAILGLYSRITIPETPRFTMDVLGDVEQAAHDVSTVLKLDDPWTKQSKPVCAIEAPVSTWKDFKEYFSKWENGK</sequence>